<dbReference type="EMBL" id="AACCII010000012">
    <property type="protein sequence ID" value="EAJ9719527.1"/>
    <property type="molecule type" value="Genomic_DNA"/>
</dbReference>
<evidence type="ECO:0000256" key="8">
    <source>
        <dbReference type="SAM" id="SignalP"/>
    </source>
</evidence>
<evidence type="ECO:0000256" key="1">
    <source>
        <dbReference type="ARBA" id="ARBA00004429"/>
    </source>
</evidence>
<dbReference type="Proteomes" id="UP000865592">
    <property type="component" value="Unassembled WGS sequence"/>
</dbReference>
<feature type="transmembrane region" description="Helical" evidence="7">
    <location>
        <begin position="201"/>
        <end position="222"/>
    </location>
</feature>
<evidence type="ECO:0000313" key="15">
    <source>
        <dbReference type="EMBL" id="SUW92501.1"/>
    </source>
</evidence>
<evidence type="ECO:0000313" key="10">
    <source>
        <dbReference type="EMBL" id="EAJ9719527.1"/>
    </source>
</evidence>
<evidence type="ECO:0000256" key="5">
    <source>
        <dbReference type="ARBA" id="ARBA00023136"/>
    </source>
</evidence>
<reference evidence="12 17" key="2">
    <citation type="submission" date="2018-05" db="EMBL/GenBank/DDBJ databases">
        <authorList>
            <consortium name="NARMS: The National Antimicrobial Resistance Monitoring System"/>
        </authorList>
    </citation>
    <scope>NUCLEOTIDE SEQUENCE [LARGE SCALE GENOMIC DNA]</scope>
    <source>
        <strain evidence="12 17">FSIS1607212</strain>
    </source>
</reference>
<evidence type="ECO:0000313" key="17">
    <source>
        <dbReference type="Proteomes" id="UP000335162"/>
    </source>
</evidence>
<reference evidence="10 18" key="4">
    <citation type="submission" date="2019-04" db="EMBL/GenBank/DDBJ databases">
        <authorList>
            <consortium name="PulseNet: The National Subtyping Network for Foodborne Disease Surveillance"/>
            <person name="Tarr C.L."/>
            <person name="Trees E."/>
            <person name="Katz L.S."/>
            <person name="Carleton-Romer H.A."/>
            <person name="Stroika S."/>
            <person name="Kucerova Z."/>
            <person name="Roache K.F."/>
            <person name="Sabol A.L."/>
            <person name="Besser J."/>
            <person name="Gerner-Smidt P."/>
        </authorList>
    </citation>
    <scope>NUCLEOTIDE SEQUENCE [LARGE SCALE GENOMIC DNA]</scope>
    <source>
        <strain evidence="11 19">PNUSAC003589</strain>
        <strain evidence="10 18">PNUSAC009041</strain>
        <strain evidence="13 20">PNUSAC013726</strain>
    </source>
</reference>
<evidence type="ECO:0000256" key="2">
    <source>
        <dbReference type="ARBA" id="ARBA00022475"/>
    </source>
</evidence>
<comment type="similarity">
    <text evidence="6">Belongs to the exbB/tolQ family.</text>
</comment>
<evidence type="ECO:0000313" key="20">
    <source>
        <dbReference type="Proteomes" id="UP000466051"/>
    </source>
</evidence>
<dbReference type="Proteomes" id="UP000410873">
    <property type="component" value="Unassembled WGS sequence"/>
</dbReference>
<evidence type="ECO:0000313" key="16">
    <source>
        <dbReference type="Proteomes" id="UP000254131"/>
    </source>
</evidence>
<dbReference type="EMBL" id="AACFWJ010000008">
    <property type="protein sequence ID" value="EAK3959650.1"/>
    <property type="molecule type" value="Genomic_DNA"/>
</dbReference>
<evidence type="ECO:0000256" key="3">
    <source>
        <dbReference type="ARBA" id="ARBA00022692"/>
    </source>
</evidence>
<keyword evidence="8" id="KW-0732">Signal</keyword>
<keyword evidence="6" id="KW-0813">Transport</keyword>
<evidence type="ECO:0000313" key="14">
    <source>
        <dbReference type="EMBL" id="OEY03694.1"/>
    </source>
</evidence>
<evidence type="ECO:0000313" key="19">
    <source>
        <dbReference type="Proteomes" id="UP000410873"/>
    </source>
</evidence>
<keyword evidence="4 7" id="KW-1133">Transmembrane helix</keyword>
<dbReference type="PANTHER" id="PTHR30625">
    <property type="entry name" value="PROTEIN TOLQ"/>
    <property type="match status" value="1"/>
</dbReference>
<dbReference type="OMA" id="IWLQEKR"/>
<evidence type="ECO:0000256" key="7">
    <source>
        <dbReference type="SAM" id="Phobius"/>
    </source>
</evidence>
<feature type="transmembrane region" description="Helical" evidence="7">
    <location>
        <begin position="154"/>
        <end position="181"/>
    </location>
</feature>
<keyword evidence="6" id="KW-0653">Protein transport</keyword>
<sequence>MLKKCFYFVFLLLNLNAEANATDTNLSFDSSKIETEAPKIELSLSSLYQNADEVVKGVIYILVLFSILAWAVFISKLMQFYFMKKNLDLSIQKIKELKNLNELDQTKDFAGVLSLEIQDELEKSEYKNDHIKERIELRLQNTISKQITASKNGLSLLASIGASAPFIGLFGTVWGIMNAFIGIANLGNASLAVVAPGIAEALFATAFGLIAAIPAVLFYNYLTRKNLKLMHHLDELANFVYILFHRSYFNDKN</sequence>
<dbReference type="Pfam" id="PF01618">
    <property type="entry name" value="MotA_ExbB"/>
    <property type="match status" value="1"/>
</dbReference>
<dbReference type="EMBL" id="AACNRY010000004">
    <property type="protein sequence ID" value="EAL3734887.1"/>
    <property type="molecule type" value="Genomic_DNA"/>
</dbReference>
<dbReference type="InterPro" id="IPR002898">
    <property type="entry name" value="MotA_ExbB_proton_chnl"/>
</dbReference>
<dbReference type="RefSeq" id="WP_002857636.1">
    <property type="nucleotide sequence ID" value="NZ_AACERE020000010.1"/>
</dbReference>
<keyword evidence="2" id="KW-1003">Cell membrane</keyword>
<keyword evidence="3 7" id="KW-0812">Transmembrane</keyword>
<dbReference type="Proteomes" id="UP000349590">
    <property type="component" value="Unassembled WGS sequence"/>
</dbReference>
<dbReference type="GO" id="GO:0005886">
    <property type="term" value="C:plasma membrane"/>
    <property type="evidence" value="ECO:0007669"/>
    <property type="project" value="UniProtKB-SubCell"/>
</dbReference>
<feature type="signal peptide" evidence="8">
    <location>
        <begin position="1"/>
        <end position="21"/>
    </location>
</feature>
<dbReference type="AlphaFoldDB" id="A0A1E7PIB3"/>
<evidence type="ECO:0000256" key="4">
    <source>
        <dbReference type="ARBA" id="ARBA00022989"/>
    </source>
</evidence>
<feature type="domain" description="MotA/TolQ/ExbB proton channel" evidence="9">
    <location>
        <begin position="120"/>
        <end position="234"/>
    </location>
</feature>
<reference evidence="15 16" key="3">
    <citation type="submission" date="2018-06" db="EMBL/GenBank/DDBJ databases">
        <authorList>
            <consortium name="Pathogen Informatics"/>
            <person name="Doyle S."/>
        </authorList>
    </citation>
    <scope>NUCLEOTIDE SEQUENCE [LARGE SCALE GENOMIC DNA]</scope>
    <source>
        <strain evidence="15 16">NCTC13105</strain>
    </source>
</reference>
<evidence type="ECO:0000313" key="11">
    <source>
        <dbReference type="EMBL" id="EAK3959650.1"/>
    </source>
</evidence>
<reference evidence="14 21" key="1">
    <citation type="submission" date="2016-09" db="EMBL/GenBank/DDBJ databases">
        <title>Campylobacter genomics.</title>
        <authorList>
            <person name="Weis A.M."/>
            <person name="Weimer B.C."/>
            <person name="Gilpin B."/>
            <person name="Huang B.C."/>
            <person name="Kong N."/>
        </authorList>
    </citation>
    <scope>NUCLEOTIDE SEQUENCE [LARGE SCALE GENOMIC DNA]</scope>
    <source>
        <strain evidence="14 21">BCW_4735</strain>
    </source>
</reference>
<dbReference type="PANTHER" id="PTHR30625:SF16">
    <property type="entry name" value="BIOPOLYMER TRANSPORT PROTEIN EXBB"/>
    <property type="match status" value="1"/>
</dbReference>
<keyword evidence="5 7" id="KW-0472">Membrane</keyword>
<evidence type="ECO:0000313" key="12">
    <source>
        <dbReference type="EMBL" id="EAL3734887.1"/>
    </source>
</evidence>
<evidence type="ECO:0000259" key="9">
    <source>
        <dbReference type="Pfam" id="PF01618"/>
    </source>
</evidence>
<dbReference type="Proteomes" id="UP000335162">
    <property type="component" value="Unassembled WGS sequence"/>
</dbReference>
<dbReference type="EMBL" id="UFVB01000001">
    <property type="protein sequence ID" value="SUW92501.1"/>
    <property type="molecule type" value="Genomic_DNA"/>
</dbReference>
<dbReference type="EMBL" id="MKBD01000003">
    <property type="protein sequence ID" value="OEY03694.1"/>
    <property type="molecule type" value="Genomic_DNA"/>
</dbReference>
<dbReference type="Proteomes" id="UP000254131">
    <property type="component" value="Unassembled WGS sequence"/>
</dbReference>
<comment type="caution">
    <text evidence="10">The sequence shown here is derived from an EMBL/GenBank/DDBJ whole genome shotgun (WGS) entry which is preliminary data.</text>
</comment>
<evidence type="ECO:0000256" key="6">
    <source>
        <dbReference type="RuleBase" id="RU004057"/>
    </source>
</evidence>
<evidence type="ECO:0000313" key="18">
    <source>
        <dbReference type="Proteomes" id="UP000349590"/>
    </source>
</evidence>
<evidence type="ECO:0000313" key="21">
    <source>
        <dbReference type="Proteomes" id="UP000865592"/>
    </source>
</evidence>
<evidence type="ECO:0000313" key="13">
    <source>
        <dbReference type="EMBL" id="EDP7181300.1"/>
    </source>
</evidence>
<dbReference type="InterPro" id="IPR050790">
    <property type="entry name" value="ExbB/TolQ_transport"/>
</dbReference>
<name>A0A1E7PIB3_CAMJU</name>
<comment type="subcellular location">
    <subcellularLocation>
        <location evidence="1">Cell inner membrane</location>
        <topology evidence="1">Multi-pass membrane protein</topology>
    </subcellularLocation>
    <subcellularLocation>
        <location evidence="6">Membrane</location>
        <topology evidence="6">Multi-pass membrane protein</topology>
    </subcellularLocation>
</comment>
<feature type="transmembrane region" description="Helical" evidence="7">
    <location>
        <begin position="57"/>
        <end position="75"/>
    </location>
</feature>
<gene>
    <name evidence="15" type="primary">exbB_2</name>
    <name evidence="14" type="ORF">A0K99_01535</name>
    <name evidence="12" type="ORF">BFD99_02705</name>
    <name evidence="11" type="ORF">C1418_07470</name>
    <name evidence="10" type="ORF">E8P16_08845</name>
    <name evidence="13" type="ORF">GNO00_06995</name>
    <name evidence="15" type="ORF">NCTC13105_00911</name>
</gene>
<organism evidence="10 18">
    <name type="scientific">Campylobacter jejuni</name>
    <dbReference type="NCBI Taxonomy" id="197"/>
    <lineage>
        <taxon>Bacteria</taxon>
        <taxon>Pseudomonadati</taxon>
        <taxon>Campylobacterota</taxon>
        <taxon>Epsilonproteobacteria</taxon>
        <taxon>Campylobacterales</taxon>
        <taxon>Campylobacteraceae</taxon>
        <taxon>Campylobacter</taxon>
    </lineage>
</organism>
<dbReference type="GO" id="GO:0017038">
    <property type="term" value="P:protein import"/>
    <property type="evidence" value="ECO:0007669"/>
    <property type="project" value="TreeGrafter"/>
</dbReference>
<feature type="chain" id="PRO_5044370992" evidence="8">
    <location>
        <begin position="22"/>
        <end position="253"/>
    </location>
</feature>
<accession>A0A1E7PIB3</accession>
<dbReference type="EMBL" id="AANOAG010000009">
    <property type="protein sequence ID" value="EDP7181300.1"/>
    <property type="molecule type" value="Genomic_DNA"/>
</dbReference>
<protein>
    <submittedName>
        <fullName evidence="14">Biopolymer transporter ExbB</fullName>
    </submittedName>
    <submittedName>
        <fullName evidence="15">Ferric siderophore transport system, biopolymer transport protein ExbB</fullName>
    </submittedName>
    <submittedName>
        <fullName evidence="10">MotA/TolQ/ExbB proton channel family protein</fullName>
    </submittedName>
</protein>
<proteinExistence type="inferred from homology"/>
<dbReference type="Proteomes" id="UP000466051">
    <property type="component" value="Unassembled WGS sequence"/>
</dbReference>